<evidence type="ECO:0000313" key="17">
    <source>
        <dbReference type="Proteomes" id="UP001597079"/>
    </source>
</evidence>
<dbReference type="PANTHER" id="PTHR22749:SF6">
    <property type="entry name" value="RIBOFLAVIN KINASE"/>
    <property type="match status" value="1"/>
</dbReference>
<dbReference type="GO" id="GO:0003919">
    <property type="term" value="F:FMN adenylyltransferase activity"/>
    <property type="evidence" value="ECO:0007669"/>
    <property type="project" value="UniProtKB-EC"/>
</dbReference>
<dbReference type="EC" id="2.7.7.2" evidence="14"/>
<evidence type="ECO:0000259" key="15">
    <source>
        <dbReference type="SMART" id="SM00904"/>
    </source>
</evidence>
<evidence type="ECO:0000256" key="13">
    <source>
        <dbReference type="ARBA" id="ARBA00049494"/>
    </source>
</evidence>
<evidence type="ECO:0000256" key="12">
    <source>
        <dbReference type="ARBA" id="ARBA00047880"/>
    </source>
</evidence>
<dbReference type="InterPro" id="IPR023465">
    <property type="entry name" value="Riboflavin_kinase_dom_sf"/>
</dbReference>
<gene>
    <name evidence="16" type="primary">ribF</name>
    <name evidence="16" type="ORF">ACFSB2_08100</name>
</gene>
<accession>A0ABW4JGU7</accession>
<keyword evidence="5 14" id="KW-0808">Transferase</keyword>
<evidence type="ECO:0000256" key="3">
    <source>
        <dbReference type="ARBA" id="ARBA00022630"/>
    </source>
</evidence>
<dbReference type="RefSeq" id="WP_377942517.1">
    <property type="nucleotide sequence ID" value="NZ_JBHUCX010000020.1"/>
</dbReference>
<keyword evidence="4 14" id="KW-0288">FMN</keyword>
<comment type="catalytic activity">
    <reaction evidence="12 14">
        <text>riboflavin + ATP = FMN + ADP + H(+)</text>
        <dbReference type="Rhea" id="RHEA:14357"/>
        <dbReference type="ChEBI" id="CHEBI:15378"/>
        <dbReference type="ChEBI" id="CHEBI:30616"/>
        <dbReference type="ChEBI" id="CHEBI:57986"/>
        <dbReference type="ChEBI" id="CHEBI:58210"/>
        <dbReference type="ChEBI" id="CHEBI:456216"/>
        <dbReference type="EC" id="2.7.1.26"/>
    </reaction>
</comment>
<dbReference type="Pfam" id="PF06574">
    <property type="entry name" value="FAD_syn"/>
    <property type="match status" value="1"/>
</dbReference>
<reference evidence="17" key="1">
    <citation type="journal article" date="2019" name="Int. J. Syst. Evol. Microbiol.">
        <title>The Global Catalogue of Microorganisms (GCM) 10K type strain sequencing project: providing services to taxonomists for standard genome sequencing and annotation.</title>
        <authorList>
            <consortium name="The Broad Institute Genomics Platform"/>
            <consortium name="The Broad Institute Genome Sequencing Center for Infectious Disease"/>
            <person name="Wu L."/>
            <person name="Ma J."/>
        </authorList>
    </citation>
    <scope>NUCLEOTIDE SEQUENCE [LARGE SCALE GENOMIC DNA]</scope>
    <source>
        <strain evidence="17">CGMCC 1.12286</strain>
    </source>
</reference>
<comment type="similarity">
    <text evidence="14">Belongs to the ribF family.</text>
</comment>
<evidence type="ECO:0000256" key="9">
    <source>
        <dbReference type="ARBA" id="ARBA00022827"/>
    </source>
</evidence>
<dbReference type="InterPro" id="IPR014729">
    <property type="entry name" value="Rossmann-like_a/b/a_fold"/>
</dbReference>
<dbReference type="SUPFAM" id="SSF52374">
    <property type="entry name" value="Nucleotidylyl transferase"/>
    <property type="match status" value="1"/>
</dbReference>
<dbReference type="EC" id="2.7.1.26" evidence="14"/>
<dbReference type="Pfam" id="PF01687">
    <property type="entry name" value="Flavokinase"/>
    <property type="match status" value="1"/>
</dbReference>
<name>A0ABW4JGU7_9BACL</name>
<dbReference type="Gene3D" id="2.40.30.30">
    <property type="entry name" value="Riboflavin kinase-like"/>
    <property type="match status" value="1"/>
</dbReference>
<keyword evidence="11" id="KW-0511">Multifunctional enzyme</keyword>
<dbReference type="InterPro" id="IPR015864">
    <property type="entry name" value="FAD_synthase"/>
</dbReference>
<keyword evidence="10 14" id="KW-0067">ATP-binding</keyword>
<dbReference type="PIRSF" id="PIRSF004491">
    <property type="entry name" value="FAD_Synth"/>
    <property type="match status" value="1"/>
</dbReference>
<dbReference type="InterPro" id="IPR002606">
    <property type="entry name" value="Riboflavin_kinase_bac"/>
</dbReference>
<sequence>MQVYEVDGMPPRSDIPQVLAIGKFDGIHIGHQAILDKARSYLKPGTRLSVMSFEPHPLYVLTGNEAYLRSLTPRSEKMRILAEYGVDGLYAVQFNRSFASTEPEVFVKTHLGRLALTQIIVGQDFRFGKGGKGDVKALTKWAFEMGVGVAQVAPVEESGTKVSSSHIRAHLAAGRVEAAEALLGRPYTLCGRVLTGEKRGRAIGFPAARLGGLEGYVLPQAGVYAVLVELPGDASASRQNWFGVFNAWHQSSANDVDLRMEVHLLGFTGDLYGKECRISFLHRIRDERAFASQEELKAQIRTDCDAARKMLGIGGRQADEAR</sequence>
<comment type="caution">
    <text evidence="16">The sequence shown here is derived from an EMBL/GenBank/DDBJ whole genome shotgun (WGS) entry which is preliminary data.</text>
</comment>
<evidence type="ECO:0000256" key="5">
    <source>
        <dbReference type="ARBA" id="ARBA00022679"/>
    </source>
</evidence>
<feature type="domain" description="Riboflavin kinase" evidence="15">
    <location>
        <begin position="182"/>
        <end position="312"/>
    </location>
</feature>
<comment type="pathway">
    <text evidence="2 14">Cofactor biosynthesis; FMN biosynthesis; FMN from riboflavin (ATP route): step 1/1.</text>
</comment>
<keyword evidence="7 14" id="KW-0547">Nucleotide-binding</keyword>
<protein>
    <recommendedName>
        <fullName evidence="14">Riboflavin biosynthesis protein</fullName>
    </recommendedName>
    <domain>
        <recommendedName>
            <fullName evidence="14">Riboflavin kinase</fullName>
            <ecNumber evidence="14">2.7.1.26</ecNumber>
        </recommendedName>
        <alternativeName>
            <fullName evidence="14">Flavokinase</fullName>
        </alternativeName>
    </domain>
    <domain>
        <recommendedName>
            <fullName evidence="14">FMN adenylyltransferase</fullName>
            <ecNumber evidence="14">2.7.7.2</ecNumber>
        </recommendedName>
        <alternativeName>
            <fullName evidence="14">FAD pyrophosphorylase</fullName>
        </alternativeName>
        <alternativeName>
            <fullName evidence="14">FAD synthase</fullName>
        </alternativeName>
    </domain>
</protein>
<keyword evidence="3 14" id="KW-0285">Flavoprotein</keyword>
<comment type="pathway">
    <text evidence="1 14">Cofactor biosynthesis; FAD biosynthesis; FAD from FMN: step 1/1.</text>
</comment>
<evidence type="ECO:0000256" key="11">
    <source>
        <dbReference type="ARBA" id="ARBA00023268"/>
    </source>
</evidence>
<keyword evidence="9 14" id="KW-0274">FAD</keyword>
<evidence type="ECO:0000256" key="7">
    <source>
        <dbReference type="ARBA" id="ARBA00022741"/>
    </source>
</evidence>
<dbReference type="InterPro" id="IPR015865">
    <property type="entry name" value="Riboflavin_kinase_bac/euk"/>
</dbReference>
<dbReference type="EMBL" id="JBHUCX010000020">
    <property type="protein sequence ID" value="MFD1674660.1"/>
    <property type="molecule type" value="Genomic_DNA"/>
</dbReference>
<comment type="catalytic activity">
    <reaction evidence="13 14">
        <text>FMN + ATP + H(+) = FAD + diphosphate</text>
        <dbReference type="Rhea" id="RHEA:17237"/>
        <dbReference type="ChEBI" id="CHEBI:15378"/>
        <dbReference type="ChEBI" id="CHEBI:30616"/>
        <dbReference type="ChEBI" id="CHEBI:33019"/>
        <dbReference type="ChEBI" id="CHEBI:57692"/>
        <dbReference type="ChEBI" id="CHEBI:58210"/>
        <dbReference type="EC" id="2.7.7.2"/>
    </reaction>
</comment>
<evidence type="ECO:0000256" key="4">
    <source>
        <dbReference type="ARBA" id="ARBA00022643"/>
    </source>
</evidence>
<dbReference type="Gene3D" id="3.40.50.620">
    <property type="entry name" value="HUPs"/>
    <property type="match status" value="1"/>
</dbReference>
<evidence type="ECO:0000256" key="2">
    <source>
        <dbReference type="ARBA" id="ARBA00005201"/>
    </source>
</evidence>
<evidence type="ECO:0000256" key="10">
    <source>
        <dbReference type="ARBA" id="ARBA00022840"/>
    </source>
</evidence>
<dbReference type="Proteomes" id="UP001597079">
    <property type="component" value="Unassembled WGS sequence"/>
</dbReference>
<evidence type="ECO:0000256" key="6">
    <source>
        <dbReference type="ARBA" id="ARBA00022695"/>
    </source>
</evidence>
<evidence type="ECO:0000256" key="14">
    <source>
        <dbReference type="PIRNR" id="PIRNR004491"/>
    </source>
</evidence>
<dbReference type="GO" id="GO:0008531">
    <property type="term" value="F:riboflavin kinase activity"/>
    <property type="evidence" value="ECO:0007669"/>
    <property type="project" value="UniProtKB-EC"/>
</dbReference>
<proteinExistence type="inferred from homology"/>
<dbReference type="SUPFAM" id="SSF82114">
    <property type="entry name" value="Riboflavin kinase-like"/>
    <property type="match status" value="1"/>
</dbReference>
<keyword evidence="8 14" id="KW-0418">Kinase</keyword>
<organism evidence="16 17">
    <name type="scientific">Alicyclobacillus fodiniaquatilis</name>
    <dbReference type="NCBI Taxonomy" id="1661150"/>
    <lineage>
        <taxon>Bacteria</taxon>
        <taxon>Bacillati</taxon>
        <taxon>Bacillota</taxon>
        <taxon>Bacilli</taxon>
        <taxon>Bacillales</taxon>
        <taxon>Alicyclobacillaceae</taxon>
        <taxon>Alicyclobacillus</taxon>
    </lineage>
</organism>
<dbReference type="PANTHER" id="PTHR22749">
    <property type="entry name" value="RIBOFLAVIN KINASE/FMN ADENYLYLTRANSFERASE"/>
    <property type="match status" value="1"/>
</dbReference>
<evidence type="ECO:0000313" key="16">
    <source>
        <dbReference type="EMBL" id="MFD1674660.1"/>
    </source>
</evidence>
<keyword evidence="6 14" id="KW-0548">Nucleotidyltransferase</keyword>
<keyword evidence="17" id="KW-1185">Reference proteome</keyword>
<evidence type="ECO:0000256" key="8">
    <source>
        <dbReference type="ARBA" id="ARBA00022777"/>
    </source>
</evidence>
<dbReference type="SMART" id="SM00904">
    <property type="entry name" value="Flavokinase"/>
    <property type="match status" value="1"/>
</dbReference>
<evidence type="ECO:0000256" key="1">
    <source>
        <dbReference type="ARBA" id="ARBA00004726"/>
    </source>
</evidence>
<dbReference type="CDD" id="cd02064">
    <property type="entry name" value="FAD_synthetase_N"/>
    <property type="match status" value="1"/>
</dbReference>
<dbReference type="InterPro" id="IPR023468">
    <property type="entry name" value="Riboflavin_kinase"/>
</dbReference>
<dbReference type="NCBIfam" id="TIGR00083">
    <property type="entry name" value="ribF"/>
    <property type="match status" value="1"/>
</dbReference>